<proteinExistence type="predicted"/>
<name>A0A1G6BHA0_EUBOX</name>
<dbReference type="PROSITE" id="PS51194">
    <property type="entry name" value="HELICASE_CTER"/>
    <property type="match status" value="1"/>
</dbReference>
<dbReference type="EMBL" id="FMXR01000010">
    <property type="protein sequence ID" value="SDB19986.1"/>
    <property type="molecule type" value="Genomic_DNA"/>
</dbReference>
<dbReference type="InterPro" id="IPR027417">
    <property type="entry name" value="P-loop_NTPase"/>
</dbReference>
<evidence type="ECO:0000256" key="2">
    <source>
        <dbReference type="ARBA" id="ARBA00022801"/>
    </source>
</evidence>
<dbReference type="InterPro" id="IPR055206">
    <property type="entry name" value="DEXQc_SUV3"/>
</dbReference>
<dbReference type="AlphaFoldDB" id="A0A1G6BHA0"/>
<dbReference type="PANTHER" id="PTHR12131">
    <property type="entry name" value="ATP-DEPENDENT RNA AND DNA HELICASE"/>
    <property type="match status" value="1"/>
</dbReference>
<dbReference type="OrthoDB" id="9807155at2"/>
<dbReference type="InterPro" id="IPR050699">
    <property type="entry name" value="RNA-DNA_Helicase"/>
</dbReference>
<dbReference type="PANTHER" id="PTHR12131:SF1">
    <property type="entry name" value="ATP-DEPENDENT RNA HELICASE SUPV3L1, MITOCHONDRIAL-RELATED"/>
    <property type="match status" value="1"/>
</dbReference>
<evidence type="ECO:0000259" key="5">
    <source>
        <dbReference type="PROSITE" id="PS51194"/>
    </source>
</evidence>
<dbReference type="Proteomes" id="UP000199228">
    <property type="component" value="Unassembled WGS sequence"/>
</dbReference>
<keyword evidence="1" id="KW-0547">Nucleotide-binding</keyword>
<protein>
    <submittedName>
        <fullName evidence="6">ATP-dependent RNA helicase SUPV3L1/SUV3</fullName>
    </submittedName>
</protein>
<feature type="domain" description="Helicase C-terminal" evidence="5">
    <location>
        <begin position="321"/>
        <end position="503"/>
    </location>
</feature>
<keyword evidence="7" id="KW-1185">Reference proteome</keyword>
<dbReference type="Pfam" id="PF22527">
    <property type="entry name" value="DEXQc_Suv3"/>
    <property type="match status" value="1"/>
</dbReference>
<dbReference type="Pfam" id="PF00271">
    <property type="entry name" value="Helicase_C"/>
    <property type="match status" value="1"/>
</dbReference>
<evidence type="ECO:0000256" key="1">
    <source>
        <dbReference type="ARBA" id="ARBA00022741"/>
    </source>
</evidence>
<keyword evidence="3 6" id="KW-0347">Helicase</keyword>
<dbReference type="GO" id="GO:0005524">
    <property type="term" value="F:ATP binding"/>
    <property type="evidence" value="ECO:0007669"/>
    <property type="project" value="UniProtKB-KW"/>
</dbReference>
<keyword evidence="4" id="KW-0067">ATP-binding</keyword>
<evidence type="ECO:0000256" key="3">
    <source>
        <dbReference type="ARBA" id="ARBA00022806"/>
    </source>
</evidence>
<dbReference type="InterPro" id="IPR001650">
    <property type="entry name" value="Helicase_C-like"/>
</dbReference>
<gene>
    <name evidence="6" type="ORF">SAMN02910417_01513</name>
</gene>
<sequence length="692" mass="80084">MAGKYKKRKGKNEELRYIRKVIGSQMNQLLMEISTEEILEILSQRKLYAQEEGRFVPVEDRHIDQTILYRSKEDERQSQKHSISSTFAIRNKRGFQTIRKMYVRIYKGKIIYHLKSFDDYGAKIADHMPELINRFVNQKLEQQPLDRMLMMQGKALDAIGSNPNCEHLRIAGLHRSVLDSIPDDITMLYPNARRLNRQFYLHVGGTNSGKTYEALNACMDAASGVYLAPLRLLALECQEKMLQLGVVCSMITGEEEHIIPEATHMSSTVELLDPDHYYEVCVIDEAQMLSDEMRGWAWTKAILGVFAQEVHVCMSEDALPIVKKLIDSCKDEYEVVWHKRNTPLVVENEPFDFPDNVREHDALVVFSRRNVLSVASELKRQGIEASVIYGALPYDVRKNELHKFAEGTTKVVVTTDAIGMGMNLPVERIVFMETEKYDGKSRRFLNSSEVKQIAGRAGRKGIYDKGYVNAISNRGKMKHLLEQPYKAIKKARIQMPERLLDLDLPLANTLNAWARTANEDLYEKANIEENLRRINLIDELMVQYETELPKKLQWQFALVPYDEKNNALDKLWMHIVTLHITGMDIFCDFDSQVQDTEKLDELETNYKKLDLYFSFARILRYDNGEKEAIMREKAQVATMIMNALGDMEAQHKTCRMCKRKLAWNYRYGICNRCHAMQTGGFYKKYVSETAVK</sequence>
<keyword evidence="2" id="KW-0378">Hydrolase</keyword>
<dbReference type="GO" id="GO:0016787">
    <property type="term" value="F:hydrolase activity"/>
    <property type="evidence" value="ECO:0007669"/>
    <property type="project" value="UniProtKB-KW"/>
</dbReference>
<evidence type="ECO:0000313" key="7">
    <source>
        <dbReference type="Proteomes" id="UP000199228"/>
    </source>
</evidence>
<dbReference type="RefSeq" id="WP_090173756.1">
    <property type="nucleotide sequence ID" value="NZ_FMXR01000010.1"/>
</dbReference>
<accession>A0A1G6BHA0</accession>
<reference evidence="6 7" key="1">
    <citation type="submission" date="2016-10" db="EMBL/GenBank/DDBJ databases">
        <authorList>
            <person name="de Groot N.N."/>
        </authorList>
    </citation>
    <scope>NUCLEOTIDE SEQUENCE [LARGE SCALE GENOMIC DNA]</scope>
    <source>
        <strain evidence="6 7">DSM 3217</strain>
    </source>
</reference>
<dbReference type="SUPFAM" id="SSF52540">
    <property type="entry name" value="P-loop containing nucleoside triphosphate hydrolases"/>
    <property type="match status" value="1"/>
</dbReference>
<dbReference type="GO" id="GO:0004386">
    <property type="term" value="F:helicase activity"/>
    <property type="evidence" value="ECO:0007669"/>
    <property type="project" value="UniProtKB-KW"/>
</dbReference>
<evidence type="ECO:0000313" key="6">
    <source>
        <dbReference type="EMBL" id="SDB19986.1"/>
    </source>
</evidence>
<dbReference type="STRING" id="1732.SAMN02910417_01513"/>
<dbReference type="Gene3D" id="1.20.272.40">
    <property type="match status" value="1"/>
</dbReference>
<evidence type="ECO:0000256" key="4">
    <source>
        <dbReference type="ARBA" id="ARBA00022840"/>
    </source>
</evidence>
<dbReference type="SMART" id="SM00490">
    <property type="entry name" value="HELICc"/>
    <property type="match status" value="1"/>
</dbReference>
<dbReference type="Gene3D" id="3.40.50.300">
    <property type="entry name" value="P-loop containing nucleotide triphosphate hydrolases"/>
    <property type="match status" value="2"/>
</dbReference>
<organism evidence="6 7">
    <name type="scientific">Eubacterium oxidoreducens</name>
    <dbReference type="NCBI Taxonomy" id="1732"/>
    <lineage>
        <taxon>Bacteria</taxon>
        <taxon>Bacillati</taxon>
        <taxon>Bacillota</taxon>
        <taxon>Clostridia</taxon>
        <taxon>Eubacteriales</taxon>
        <taxon>Eubacteriaceae</taxon>
        <taxon>Eubacterium</taxon>
    </lineage>
</organism>